<dbReference type="GO" id="GO:0043436">
    <property type="term" value="P:oxoacid metabolic process"/>
    <property type="evidence" value="ECO:0007669"/>
    <property type="project" value="UniProtKB-ARBA"/>
</dbReference>
<keyword evidence="9" id="KW-1185">Reference proteome</keyword>
<sequence length="336" mass="37164">MAASVEYKLSPHPWASNAPSSNLDFFPSTGGKRRSGSETDSDDEDNIPPDWRSLYHPRLEVEPAVKDPRDEATSDAWVRRHPALVRLTGKHPFNSEPPLPRLMSHGFITPAPLHYVRNHGAVPKADWSTWTVEVTGLVKRPARLTMEQLVTGFEAVELPVTLVCAGNRRKEQNMVQQTVGFNWGAAGVSTSVWRGARLRDVLRRCGIMPSKGGALNVCFEGAEDLPGGGGSKYGTSITRQWALDPSRDIMLAYMQNGEPLLPDHGFPVRAIIPGCIGGRMVKWVKRIIVTTAESDNYYHYKDNRVLPSHVDAELANADEGLSTHESYTEERSKQSG</sequence>
<dbReference type="STRING" id="4537.A0A0E0K5R1"/>
<feature type="region of interest" description="Disordered" evidence="6">
    <location>
        <begin position="1"/>
        <end position="53"/>
    </location>
</feature>
<dbReference type="GO" id="GO:0020037">
    <property type="term" value="F:heme binding"/>
    <property type="evidence" value="ECO:0007669"/>
    <property type="project" value="TreeGrafter"/>
</dbReference>
<accession>A0A0E0K5R1</accession>
<dbReference type="GO" id="GO:0043546">
    <property type="term" value="F:molybdopterin cofactor binding"/>
    <property type="evidence" value="ECO:0007669"/>
    <property type="project" value="InterPro"/>
</dbReference>
<organism evidence="8">
    <name type="scientific">Oryza punctata</name>
    <name type="common">Red rice</name>
    <dbReference type="NCBI Taxonomy" id="4537"/>
    <lineage>
        <taxon>Eukaryota</taxon>
        <taxon>Viridiplantae</taxon>
        <taxon>Streptophyta</taxon>
        <taxon>Embryophyta</taxon>
        <taxon>Tracheophyta</taxon>
        <taxon>Spermatophyta</taxon>
        <taxon>Magnoliopsida</taxon>
        <taxon>Liliopsida</taxon>
        <taxon>Poales</taxon>
        <taxon>Poaceae</taxon>
        <taxon>BOP clade</taxon>
        <taxon>Oryzoideae</taxon>
        <taxon>Oryzeae</taxon>
        <taxon>Oryzinae</taxon>
        <taxon>Oryza</taxon>
    </lineage>
</organism>
<dbReference type="PRINTS" id="PR00407">
    <property type="entry name" value="EUMOPTERIN"/>
</dbReference>
<dbReference type="SUPFAM" id="SSF56524">
    <property type="entry name" value="Oxidoreductase molybdopterin-binding domain"/>
    <property type="match status" value="1"/>
</dbReference>
<keyword evidence="3" id="KW-0479">Metal-binding</keyword>
<evidence type="ECO:0000256" key="6">
    <source>
        <dbReference type="SAM" id="MobiDB-lite"/>
    </source>
</evidence>
<dbReference type="PANTHER" id="PTHR19372">
    <property type="entry name" value="SULFITE REDUCTASE"/>
    <property type="match status" value="1"/>
</dbReference>
<evidence type="ECO:0000256" key="5">
    <source>
        <dbReference type="ARBA" id="ARBA00023004"/>
    </source>
</evidence>
<feature type="domain" description="Oxidoreductase molybdopterin-binding" evidence="7">
    <location>
        <begin position="119"/>
        <end position="298"/>
    </location>
</feature>
<keyword evidence="5" id="KW-0408">Iron</keyword>
<evidence type="ECO:0000256" key="4">
    <source>
        <dbReference type="ARBA" id="ARBA00023002"/>
    </source>
</evidence>
<proteinExistence type="predicted"/>
<dbReference type="InterPro" id="IPR000572">
    <property type="entry name" value="OxRdtase_Mopterin-bd_dom"/>
</dbReference>
<dbReference type="GO" id="GO:0046872">
    <property type="term" value="F:metal ion binding"/>
    <property type="evidence" value="ECO:0007669"/>
    <property type="project" value="UniProtKB-KW"/>
</dbReference>
<dbReference type="PANTHER" id="PTHR19372:SF16">
    <property type="entry name" value="NITRATE REDUCTASE"/>
    <property type="match status" value="1"/>
</dbReference>
<dbReference type="GO" id="GO:0006790">
    <property type="term" value="P:sulfur compound metabolic process"/>
    <property type="evidence" value="ECO:0007669"/>
    <property type="project" value="TreeGrafter"/>
</dbReference>
<keyword evidence="2" id="KW-0500">Molybdenum</keyword>
<dbReference type="eggNOG" id="KOG0535">
    <property type="taxonomic scope" value="Eukaryota"/>
</dbReference>
<evidence type="ECO:0000313" key="9">
    <source>
        <dbReference type="Proteomes" id="UP000026962"/>
    </source>
</evidence>
<dbReference type="HOGENOM" id="CLU_071426_0_0_1"/>
<name>A0A0E0K5R1_ORYPU</name>
<dbReference type="AlphaFoldDB" id="A0A0E0K5R1"/>
<dbReference type="Pfam" id="PF00174">
    <property type="entry name" value="Oxidored_molyb"/>
    <property type="match status" value="1"/>
</dbReference>
<evidence type="ECO:0000256" key="3">
    <source>
        <dbReference type="ARBA" id="ARBA00022723"/>
    </source>
</evidence>
<keyword evidence="4" id="KW-0560">Oxidoreductase</keyword>
<comment type="cofactor">
    <cofactor evidence="1">
        <name>Mo-molybdopterin</name>
        <dbReference type="ChEBI" id="CHEBI:71302"/>
    </cofactor>
</comment>
<dbReference type="InterPro" id="IPR036374">
    <property type="entry name" value="OxRdtase_Mopterin-bd_sf"/>
</dbReference>
<dbReference type="FunFam" id="3.90.420.10:FF:000003">
    <property type="entry name" value="Nitrate reductase"/>
    <property type="match status" value="1"/>
</dbReference>
<evidence type="ECO:0000256" key="1">
    <source>
        <dbReference type="ARBA" id="ARBA00001924"/>
    </source>
</evidence>
<evidence type="ECO:0000313" key="8">
    <source>
        <dbReference type="EnsemblPlants" id="OPUNC02G31480.1"/>
    </source>
</evidence>
<reference evidence="8" key="2">
    <citation type="submission" date="2018-05" db="EMBL/GenBank/DDBJ databases">
        <title>OpunRS2 (Oryza punctata Reference Sequence Version 2).</title>
        <authorList>
            <person name="Zhang J."/>
            <person name="Kudrna D."/>
            <person name="Lee S."/>
            <person name="Talag J."/>
            <person name="Welchert J."/>
            <person name="Wing R.A."/>
        </authorList>
    </citation>
    <scope>NUCLEOTIDE SEQUENCE [LARGE SCALE GENOMIC DNA]</scope>
</reference>
<dbReference type="Gene3D" id="3.90.420.10">
    <property type="entry name" value="Oxidoreductase, molybdopterin-binding domain"/>
    <property type="match status" value="1"/>
</dbReference>
<reference evidence="8" key="1">
    <citation type="submission" date="2015-04" db="UniProtKB">
        <authorList>
            <consortium name="EnsemblPlants"/>
        </authorList>
    </citation>
    <scope>IDENTIFICATION</scope>
</reference>
<evidence type="ECO:0000256" key="2">
    <source>
        <dbReference type="ARBA" id="ARBA00022505"/>
    </source>
</evidence>
<dbReference type="EnsemblPlants" id="OPUNC02G31480.1">
    <property type="protein sequence ID" value="OPUNC02G31480.1"/>
    <property type="gene ID" value="OPUNC02G31480"/>
</dbReference>
<dbReference type="OMA" id="YDERYAI"/>
<dbReference type="GO" id="GO:0008482">
    <property type="term" value="F:sulfite oxidase activity"/>
    <property type="evidence" value="ECO:0007669"/>
    <property type="project" value="TreeGrafter"/>
</dbReference>
<dbReference type="Gramene" id="OPUNC02G31480.1">
    <property type="protein sequence ID" value="OPUNC02G31480.1"/>
    <property type="gene ID" value="OPUNC02G31480"/>
</dbReference>
<dbReference type="PROSITE" id="PS00559">
    <property type="entry name" value="MOLYBDOPTERIN_EUK"/>
    <property type="match status" value="1"/>
</dbReference>
<dbReference type="Proteomes" id="UP000026962">
    <property type="component" value="Chromosome 2"/>
</dbReference>
<protein>
    <recommendedName>
        <fullName evidence="7">Oxidoreductase molybdopterin-binding domain-containing protein</fullName>
    </recommendedName>
</protein>
<dbReference type="InterPro" id="IPR022407">
    <property type="entry name" value="OxRdtase_Mopterin_BS"/>
</dbReference>
<dbReference type="InterPro" id="IPR008335">
    <property type="entry name" value="Mopterin_OxRdtase_euk"/>
</dbReference>
<evidence type="ECO:0000259" key="7">
    <source>
        <dbReference type="Pfam" id="PF00174"/>
    </source>
</evidence>